<dbReference type="Proteomes" id="UP001320706">
    <property type="component" value="Unassembled WGS sequence"/>
</dbReference>
<reference evidence="1" key="1">
    <citation type="submission" date="2024-02" db="EMBL/GenBank/DDBJ databases">
        <title>Metagenome Assembled Genome of Zalaria obscura JY119.</title>
        <authorList>
            <person name="Vighnesh L."/>
            <person name="Jagadeeshwari U."/>
            <person name="Venkata Ramana C."/>
            <person name="Sasikala C."/>
        </authorList>
    </citation>
    <scope>NUCLEOTIDE SEQUENCE</scope>
    <source>
        <strain evidence="1">JY119</strain>
    </source>
</reference>
<proteinExistence type="predicted"/>
<keyword evidence="2" id="KW-1185">Reference proteome</keyword>
<sequence>MIRSPKRRASKSLLRAFYEPPKCRQEPPQRPEAIRGRCGGIVPQGEMPSLDKRVISRACPYVVHTESHYEGCGLRKPVILAPMVRQVVYGKSGTFVQANRVSLYISQTYRDTTMSPFSLGALPFALDGGRPSVGFKLSWVVDIDKVAEDGEQGLALGMTDFGKRCAL</sequence>
<name>A0ACC3SIE3_9PEZI</name>
<accession>A0ACC3SIE3</accession>
<dbReference type="EMBL" id="JAMKPW020000013">
    <property type="protein sequence ID" value="KAK8211540.1"/>
    <property type="molecule type" value="Genomic_DNA"/>
</dbReference>
<comment type="caution">
    <text evidence="1">The sequence shown here is derived from an EMBL/GenBank/DDBJ whole genome shotgun (WGS) entry which is preliminary data.</text>
</comment>
<organism evidence="1 2">
    <name type="scientific">Zalaria obscura</name>
    <dbReference type="NCBI Taxonomy" id="2024903"/>
    <lineage>
        <taxon>Eukaryota</taxon>
        <taxon>Fungi</taxon>
        <taxon>Dikarya</taxon>
        <taxon>Ascomycota</taxon>
        <taxon>Pezizomycotina</taxon>
        <taxon>Dothideomycetes</taxon>
        <taxon>Dothideomycetidae</taxon>
        <taxon>Dothideales</taxon>
        <taxon>Zalariaceae</taxon>
        <taxon>Zalaria</taxon>
    </lineage>
</organism>
<protein>
    <submittedName>
        <fullName evidence="1">Uncharacterized protein</fullName>
    </submittedName>
</protein>
<evidence type="ECO:0000313" key="2">
    <source>
        <dbReference type="Proteomes" id="UP001320706"/>
    </source>
</evidence>
<evidence type="ECO:0000313" key="1">
    <source>
        <dbReference type="EMBL" id="KAK8211540.1"/>
    </source>
</evidence>
<gene>
    <name evidence="1" type="ORF">M8818_003194</name>
</gene>